<dbReference type="AlphaFoldDB" id="A0A0P6CXZ1"/>
<feature type="compositionally biased region" description="Polar residues" evidence="1">
    <location>
        <begin position="220"/>
        <end position="237"/>
    </location>
</feature>
<dbReference type="EMBL" id="GDIQ01038264">
    <property type="protein sequence ID" value="JAN56473.1"/>
    <property type="molecule type" value="Transcribed_RNA"/>
</dbReference>
<proteinExistence type="predicted"/>
<organism evidence="3">
    <name type="scientific">Daphnia magna</name>
    <dbReference type="NCBI Taxonomy" id="35525"/>
    <lineage>
        <taxon>Eukaryota</taxon>
        <taxon>Metazoa</taxon>
        <taxon>Ecdysozoa</taxon>
        <taxon>Arthropoda</taxon>
        <taxon>Crustacea</taxon>
        <taxon>Branchiopoda</taxon>
        <taxon>Diplostraca</taxon>
        <taxon>Cladocera</taxon>
        <taxon>Anomopoda</taxon>
        <taxon>Daphniidae</taxon>
        <taxon>Daphnia</taxon>
    </lineage>
</organism>
<feature type="compositionally biased region" description="Basic and acidic residues" evidence="1">
    <location>
        <begin position="257"/>
        <end position="274"/>
    </location>
</feature>
<feature type="region of interest" description="Disordered" evidence="1">
    <location>
        <begin position="64"/>
        <end position="84"/>
    </location>
</feature>
<dbReference type="EMBL" id="GDIQ01088246">
    <property type="protein sequence ID" value="JAN06491.1"/>
    <property type="molecule type" value="Transcribed_RNA"/>
</dbReference>
<feature type="compositionally biased region" description="Pro residues" evidence="1">
    <location>
        <begin position="452"/>
        <end position="473"/>
    </location>
</feature>
<sequence>MNLQEVSKFLIPVLVAVLALAMADEGVHDPSLYQFLDFTRVEQSQKNEGHRPFRWLNKFRRKSQVPARSHSESAPTKEQQGSQIPIHYMIEDVSSQYRPQPTYHQAAQHQWESVKKPKDTSYIILPPPPASQSKQINIPSHAVYLKQQKKSKMPFVAAYKQRQQLDKPLQPPPPPSSPDYKQQVGEVDYNVQKPLPKPQVYPEVPSSQQTPNYDPLTNVPLVSNDGSHSGEDSTPTHVGSRYSKWLNKMRRNKAHHNQPEKLENQPTKPHDKPSENLSALPEAFYYFQNPSPNNPLQPVSHQSVNGQVNAGGYGQPQTVNSGPQLAPPRPANTRPAEPTYSSPSPASFRPEAFPTVALNQAPQENSPDTSETADQSPPPNRKSFYSKFMKKLKRNKGQKHEETMAEEEPAFTPLQTPYKPPVEPVVYRPPQPTNNAPQPIPSRPSNVKPSRPAGPAPYIPPGAVPPVFNPPAPAYQDAPAPTTYSPPQNLYNKFSPRPTYSTTEKPLAYLPSPQEDSFFSPPNKPDFIPSPFHGQSEKGQGIHEDPEEGFFEFGIFPKNNGFFEQNFKG</sequence>
<feature type="compositionally biased region" description="Pro residues" evidence="1">
    <location>
        <begin position="418"/>
        <end position="442"/>
    </location>
</feature>
<feature type="compositionally biased region" description="Polar residues" evidence="1">
    <location>
        <begin position="72"/>
        <end position="83"/>
    </location>
</feature>
<evidence type="ECO:0000256" key="2">
    <source>
        <dbReference type="SAM" id="SignalP"/>
    </source>
</evidence>
<protein>
    <submittedName>
        <fullName evidence="3">Uncharacterized protein</fullName>
    </submittedName>
</protein>
<feature type="chain" id="PRO_5007424265" evidence="2">
    <location>
        <begin position="24"/>
        <end position="569"/>
    </location>
</feature>
<evidence type="ECO:0000256" key="1">
    <source>
        <dbReference type="SAM" id="MobiDB-lite"/>
    </source>
</evidence>
<feature type="signal peptide" evidence="2">
    <location>
        <begin position="1"/>
        <end position="23"/>
    </location>
</feature>
<feature type="region of interest" description="Disordered" evidence="1">
    <location>
        <begin position="252"/>
        <end position="545"/>
    </location>
</feature>
<keyword evidence="2" id="KW-0732">Signal</keyword>
<reference evidence="3" key="1">
    <citation type="submission" date="2015-10" db="EMBL/GenBank/DDBJ databases">
        <title>EvidentialGene: Evidence-directed Construction of Complete mRNA Transcriptomes without Genomes.</title>
        <authorList>
            <person name="Gilbert D.G."/>
        </authorList>
    </citation>
    <scope>NUCLEOTIDE SEQUENCE</scope>
</reference>
<feature type="compositionally biased region" description="Polar residues" evidence="1">
    <location>
        <begin position="288"/>
        <end position="308"/>
    </location>
</feature>
<dbReference type="OrthoDB" id="6362752at2759"/>
<accession>A0A0P6CXZ1</accession>
<feature type="compositionally biased region" description="Polar residues" evidence="1">
    <location>
        <begin position="357"/>
        <end position="375"/>
    </location>
</feature>
<dbReference type="EMBL" id="GDIQ01090843">
    <property type="protein sequence ID" value="JAN03894.1"/>
    <property type="molecule type" value="Transcribed_RNA"/>
</dbReference>
<name>A0A0P6CXZ1_9CRUS</name>
<feature type="region of interest" description="Disordered" evidence="1">
    <location>
        <begin position="193"/>
        <end position="239"/>
    </location>
</feature>
<feature type="compositionally biased region" description="Basic residues" evidence="1">
    <location>
        <begin position="388"/>
        <end position="397"/>
    </location>
</feature>
<feature type="compositionally biased region" description="Polar residues" evidence="1">
    <location>
        <begin position="482"/>
        <end position="504"/>
    </location>
</feature>
<evidence type="ECO:0000313" key="3">
    <source>
        <dbReference type="EMBL" id="JAN06491.1"/>
    </source>
</evidence>